<evidence type="ECO:0008006" key="3">
    <source>
        <dbReference type="Google" id="ProtNLM"/>
    </source>
</evidence>
<keyword evidence="2" id="KW-1185">Reference proteome</keyword>
<sequence>MLMENHPFEHVNLQLGNGARVVSIRSIHEALVFLSNEWPADKGRKYHIAIRACAEALESKRSGDEARRAFIDAAKAIDIYVHERTPSREHH</sequence>
<dbReference type="AlphaFoldDB" id="A0A839EHR6"/>
<dbReference type="Proteomes" id="UP000549052">
    <property type="component" value="Unassembled WGS sequence"/>
</dbReference>
<protein>
    <recommendedName>
        <fullName evidence="3">DUF982 domain-containing protein</fullName>
    </recommendedName>
</protein>
<evidence type="ECO:0000313" key="1">
    <source>
        <dbReference type="EMBL" id="MBA8876330.1"/>
    </source>
</evidence>
<name>A0A839EHR6_9HYPH</name>
<reference evidence="1 2" key="1">
    <citation type="submission" date="2020-07" db="EMBL/GenBank/DDBJ databases">
        <title>Genomic Encyclopedia of Type Strains, Phase IV (KMG-V): Genome sequencing to study the core and pangenomes of soil and plant-associated prokaryotes.</title>
        <authorList>
            <person name="Whitman W."/>
        </authorList>
    </citation>
    <scope>NUCLEOTIDE SEQUENCE [LARGE SCALE GENOMIC DNA]</scope>
    <source>
        <strain evidence="1 2">AN3</strain>
    </source>
</reference>
<evidence type="ECO:0000313" key="2">
    <source>
        <dbReference type="Proteomes" id="UP000549052"/>
    </source>
</evidence>
<dbReference type="InterPro" id="IPR010385">
    <property type="entry name" value="DUF982"/>
</dbReference>
<gene>
    <name evidence="1" type="ORF">FHW16_000012</name>
</gene>
<proteinExistence type="predicted"/>
<organism evidence="1 2">
    <name type="scientific">Phyllobacterium myrsinacearum</name>
    <dbReference type="NCBI Taxonomy" id="28101"/>
    <lineage>
        <taxon>Bacteria</taxon>
        <taxon>Pseudomonadati</taxon>
        <taxon>Pseudomonadota</taxon>
        <taxon>Alphaproteobacteria</taxon>
        <taxon>Hyphomicrobiales</taxon>
        <taxon>Phyllobacteriaceae</taxon>
        <taxon>Phyllobacterium</taxon>
    </lineage>
</organism>
<dbReference type="Pfam" id="PF06169">
    <property type="entry name" value="DUF982"/>
    <property type="match status" value="1"/>
</dbReference>
<dbReference type="EMBL" id="JACGXN010000001">
    <property type="protein sequence ID" value="MBA8876330.1"/>
    <property type="molecule type" value="Genomic_DNA"/>
</dbReference>
<dbReference type="Gene3D" id="6.10.250.730">
    <property type="match status" value="1"/>
</dbReference>
<dbReference type="RefSeq" id="WP_182547148.1">
    <property type="nucleotide sequence ID" value="NZ_JACGXN010000001.1"/>
</dbReference>
<comment type="caution">
    <text evidence="1">The sequence shown here is derived from an EMBL/GenBank/DDBJ whole genome shotgun (WGS) entry which is preliminary data.</text>
</comment>
<accession>A0A839EHR6</accession>